<sequence>MVNNEHQTPSECCIPPASCRKGRRQVDVARHLNVNRNVIKELRGRYQRDQTLLIRNDFERPRINLQQTTVLRVEVRGGS</sequence>
<dbReference type="EMBL" id="BMAW01085163">
    <property type="protein sequence ID" value="GFU41684.1"/>
    <property type="molecule type" value="Genomic_DNA"/>
</dbReference>
<reference evidence="1" key="1">
    <citation type="submission" date="2020-08" db="EMBL/GenBank/DDBJ databases">
        <title>Multicomponent nature underlies the extraordinary mechanical properties of spider dragline silk.</title>
        <authorList>
            <person name="Kono N."/>
            <person name="Nakamura H."/>
            <person name="Mori M."/>
            <person name="Yoshida Y."/>
            <person name="Ohtoshi R."/>
            <person name="Malay A.D."/>
            <person name="Moran D.A.P."/>
            <person name="Tomita M."/>
            <person name="Numata K."/>
            <person name="Arakawa K."/>
        </authorList>
    </citation>
    <scope>NUCLEOTIDE SEQUENCE</scope>
</reference>
<name>A0A8X6QST2_NEPPI</name>
<keyword evidence="2" id="KW-1185">Reference proteome</keyword>
<evidence type="ECO:0000313" key="1">
    <source>
        <dbReference type="EMBL" id="GFU41684.1"/>
    </source>
</evidence>
<proteinExistence type="predicted"/>
<organism evidence="1 2">
    <name type="scientific">Nephila pilipes</name>
    <name type="common">Giant wood spider</name>
    <name type="synonym">Nephila maculata</name>
    <dbReference type="NCBI Taxonomy" id="299642"/>
    <lineage>
        <taxon>Eukaryota</taxon>
        <taxon>Metazoa</taxon>
        <taxon>Ecdysozoa</taxon>
        <taxon>Arthropoda</taxon>
        <taxon>Chelicerata</taxon>
        <taxon>Arachnida</taxon>
        <taxon>Araneae</taxon>
        <taxon>Araneomorphae</taxon>
        <taxon>Entelegynae</taxon>
        <taxon>Araneoidea</taxon>
        <taxon>Nephilidae</taxon>
        <taxon>Nephila</taxon>
    </lineage>
</organism>
<comment type="caution">
    <text evidence="1">The sequence shown here is derived from an EMBL/GenBank/DDBJ whole genome shotgun (WGS) entry which is preliminary data.</text>
</comment>
<dbReference type="Proteomes" id="UP000887013">
    <property type="component" value="Unassembled WGS sequence"/>
</dbReference>
<gene>
    <name evidence="1" type="ORF">NPIL_290581</name>
</gene>
<accession>A0A8X6QST2</accession>
<protein>
    <submittedName>
        <fullName evidence="1">Uncharacterized protein</fullName>
    </submittedName>
</protein>
<evidence type="ECO:0000313" key="2">
    <source>
        <dbReference type="Proteomes" id="UP000887013"/>
    </source>
</evidence>
<dbReference type="AlphaFoldDB" id="A0A8X6QST2"/>